<evidence type="ECO:0000256" key="9">
    <source>
        <dbReference type="ARBA" id="ARBA00023306"/>
    </source>
</evidence>
<gene>
    <name evidence="13" type="ORF">ACD_78C00144G0004</name>
</gene>
<dbReference type="EMBL" id="AMFJ01034144">
    <property type="protein sequence ID" value="EKD30141.1"/>
    <property type="molecule type" value="Genomic_DNA"/>
</dbReference>
<comment type="similarity">
    <text evidence="2">Belongs to the ABC-4 integral membrane protein family. FtsX subfamily.</text>
</comment>
<dbReference type="InterPro" id="IPR040690">
    <property type="entry name" value="FtsX_ECD"/>
</dbReference>
<evidence type="ECO:0000256" key="1">
    <source>
        <dbReference type="ARBA" id="ARBA00004651"/>
    </source>
</evidence>
<reference evidence="13" key="1">
    <citation type="journal article" date="2012" name="Science">
        <title>Fermentation, hydrogen, and sulfur metabolism in multiple uncultivated bacterial phyla.</title>
        <authorList>
            <person name="Wrighton K.C."/>
            <person name="Thomas B.C."/>
            <person name="Sharon I."/>
            <person name="Miller C.S."/>
            <person name="Castelle C.J."/>
            <person name="VerBerkmoes N.C."/>
            <person name="Wilkins M.J."/>
            <person name="Hettich R.L."/>
            <person name="Lipton M.S."/>
            <person name="Williams K.H."/>
            <person name="Long P.E."/>
            <person name="Banfield J.F."/>
        </authorList>
    </citation>
    <scope>NUCLEOTIDE SEQUENCE [LARGE SCALE GENOMIC DNA]</scope>
</reference>
<proteinExistence type="inferred from homology"/>
<dbReference type="PANTHER" id="PTHR47755:SF1">
    <property type="entry name" value="CELL DIVISION PROTEIN FTSX"/>
    <property type="match status" value="1"/>
</dbReference>
<feature type="domain" description="ABC3 transporter permease C-terminal" evidence="11">
    <location>
        <begin position="182"/>
        <end position="300"/>
    </location>
</feature>
<feature type="transmembrane region" description="Helical" evidence="10">
    <location>
        <begin position="227"/>
        <end position="249"/>
    </location>
</feature>
<dbReference type="Gene3D" id="3.30.70.3040">
    <property type="match status" value="1"/>
</dbReference>
<evidence type="ECO:0000313" key="13">
    <source>
        <dbReference type="EMBL" id="EKD30141.1"/>
    </source>
</evidence>
<dbReference type="GO" id="GO:0051301">
    <property type="term" value="P:cell division"/>
    <property type="evidence" value="ECO:0007669"/>
    <property type="project" value="UniProtKB-KW"/>
</dbReference>
<keyword evidence="9" id="KW-0131">Cell cycle</keyword>
<dbReference type="AlphaFoldDB" id="K1XYZ0"/>
<comment type="caution">
    <text evidence="13">The sequence shown here is derived from an EMBL/GenBank/DDBJ whole genome shotgun (WGS) entry which is preliminary data.</text>
</comment>
<evidence type="ECO:0000256" key="8">
    <source>
        <dbReference type="ARBA" id="ARBA00023136"/>
    </source>
</evidence>
<keyword evidence="8 10" id="KW-0472">Membrane</keyword>
<evidence type="ECO:0000256" key="5">
    <source>
        <dbReference type="ARBA" id="ARBA00022618"/>
    </source>
</evidence>
<dbReference type="InterPro" id="IPR003838">
    <property type="entry name" value="ABC3_permease_C"/>
</dbReference>
<keyword evidence="6 10" id="KW-0812">Transmembrane</keyword>
<sequence>MRILKYALKNTVRNPFLSFSSILVISLLVFFINVLFFIEYVTSSITSNINDRMSISLNLKAGYDGDNAEVIECISALKQASSAVQIQYISREEAFEILRKRDPELSRVIEWDKDNPLPSSIVIKNIPLGEYPNIDVVVKRYTGIIQYDEERSKKSLTDYRAQYERIQGLINILLSVHYGIYSIIGFFIFAVFIIIYNSIGNFVFFYRDEIKIIRLVGGENLFIYGPFAIQGVLYTGIAYLIGTSVFSLLVKNINFSLITDFPVFIDKFFTLYGQMFFLEFCVILFVGLLSGFLSSRRFIGKENLS</sequence>
<dbReference type="InterPro" id="IPR004513">
    <property type="entry name" value="FtsX"/>
</dbReference>
<accession>K1XYZ0</accession>
<feature type="transmembrane region" description="Helical" evidence="10">
    <location>
        <begin position="269"/>
        <end position="293"/>
    </location>
</feature>
<name>K1XYZ0_9BACT</name>
<feature type="transmembrane region" description="Helical" evidence="10">
    <location>
        <begin position="178"/>
        <end position="206"/>
    </location>
</feature>
<dbReference type="Pfam" id="PF02687">
    <property type="entry name" value="FtsX"/>
    <property type="match status" value="1"/>
</dbReference>
<evidence type="ECO:0000256" key="2">
    <source>
        <dbReference type="ARBA" id="ARBA00007379"/>
    </source>
</evidence>
<evidence type="ECO:0000259" key="12">
    <source>
        <dbReference type="Pfam" id="PF18075"/>
    </source>
</evidence>
<keyword evidence="5" id="KW-0132">Cell division</keyword>
<evidence type="ECO:0000259" key="11">
    <source>
        <dbReference type="Pfam" id="PF02687"/>
    </source>
</evidence>
<feature type="domain" description="FtsX extracellular" evidence="12">
    <location>
        <begin position="68"/>
        <end position="144"/>
    </location>
</feature>
<protein>
    <recommendedName>
        <fullName evidence="3">Cell division protein FtsX</fullName>
    </recommendedName>
</protein>
<organism evidence="13">
    <name type="scientific">uncultured bacterium</name>
    <name type="common">gcode 4</name>
    <dbReference type="NCBI Taxonomy" id="1234023"/>
    <lineage>
        <taxon>Bacteria</taxon>
        <taxon>environmental samples</taxon>
    </lineage>
</organism>
<evidence type="ECO:0000256" key="10">
    <source>
        <dbReference type="SAM" id="Phobius"/>
    </source>
</evidence>
<keyword evidence="4" id="KW-1003">Cell membrane</keyword>
<keyword evidence="7 10" id="KW-1133">Transmembrane helix</keyword>
<evidence type="ECO:0000256" key="3">
    <source>
        <dbReference type="ARBA" id="ARBA00021907"/>
    </source>
</evidence>
<evidence type="ECO:0000256" key="4">
    <source>
        <dbReference type="ARBA" id="ARBA00022475"/>
    </source>
</evidence>
<evidence type="ECO:0000256" key="6">
    <source>
        <dbReference type="ARBA" id="ARBA00022692"/>
    </source>
</evidence>
<evidence type="ECO:0000256" key="7">
    <source>
        <dbReference type="ARBA" id="ARBA00022989"/>
    </source>
</evidence>
<dbReference type="GO" id="GO:0005886">
    <property type="term" value="C:plasma membrane"/>
    <property type="evidence" value="ECO:0007669"/>
    <property type="project" value="UniProtKB-SubCell"/>
</dbReference>
<feature type="transmembrane region" description="Helical" evidence="10">
    <location>
        <begin position="16"/>
        <end position="38"/>
    </location>
</feature>
<comment type="subcellular location">
    <subcellularLocation>
        <location evidence="1">Cell membrane</location>
        <topology evidence="1">Multi-pass membrane protein</topology>
    </subcellularLocation>
</comment>
<dbReference type="PANTHER" id="PTHR47755">
    <property type="entry name" value="CELL DIVISION PROTEIN FTSX"/>
    <property type="match status" value="1"/>
</dbReference>
<dbReference type="Pfam" id="PF18075">
    <property type="entry name" value="FtsX_ECD"/>
    <property type="match status" value="1"/>
</dbReference>